<protein>
    <submittedName>
        <fullName evidence="4">ROK family transcriptional regulator</fullName>
    </submittedName>
</protein>
<dbReference type="RefSeq" id="WP_194700404.1">
    <property type="nucleotide sequence ID" value="NZ_JADKNH010000002.1"/>
</dbReference>
<keyword evidence="5" id="KW-1185">Reference proteome</keyword>
<comment type="caution">
    <text evidence="4">The sequence shown here is derived from an EMBL/GenBank/DDBJ whole genome shotgun (WGS) entry which is preliminary data.</text>
</comment>
<dbReference type="PROSITE" id="PS01125">
    <property type="entry name" value="ROK"/>
    <property type="match status" value="1"/>
</dbReference>
<dbReference type="InterPro" id="IPR000600">
    <property type="entry name" value="ROK"/>
</dbReference>
<dbReference type="InterPro" id="IPR036390">
    <property type="entry name" value="WH_DNA-bd_sf"/>
</dbReference>
<dbReference type="SUPFAM" id="SSF46785">
    <property type="entry name" value="Winged helix' DNA-binding domain"/>
    <property type="match status" value="1"/>
</dbReference>
<evidence type="ECO:0000256" key="2">
    <source>
        <dbReference type="ARBA" id="ARBA00006479"/>
    </source>
</evidence>
<evidence type="ECO:0000256" key="1">
    <source>
        <dbReference type="ARBA" id="ARBA00002486"/>
    </source>
</evidence>
<keyword evidence="3" id="KW-0859">Xylose metabolism</keyword>
<comment type="function">
    <text evidence="1">Transcriptional repressor of xylose-utilizing enzymes.</text>
</comment>
<sequence>MSYTIADRQLIKKLNTNSILKVVLEKGTISRADIAKILNLTPATVSSNINNLIQDGIVHEVGIGTSSGGRKPVMIELNENGKLFIGVDIHKDGVEAAIVNLAGKILARSERQFSDHGNKFEDDVVTCIDDVRELLPDLKLDGIGIGMHGIVDTNQNISVYAPAMSRRNIALKDYIEKKESLPVFIDNDANAMAIGESWFGQAKGVRNYIFLNVGRGIGSGIVINGELFHGNRYAAGEIGHIRVVESGMRCVCGKYGCLDTVATEYSIIKTIINSIHTGVSSSITELSKGDLSTIDLNMLKEAAQLGDKCVLEALDKMGRYIGVAVSYAINMMNPGMIVFGGSMSVLGEYIIESIRSTAINLSLEECADGVFIVISSLRDNAGVVGAASLGMQNLFKE</sequence>
<name>A0ABR9ZNX6_9FIRM</name>
<dbReference type="InterPro" id="IPR043129">
    <property type="entry name" value="ATPase_NBD"/>
</dbReference>
<dbReference type="Pfam" id="PF00480">
    <property type="entry name" value="ROK"/>
    <property type="match status" value="1"/>
</dbReference>
<accession>A0ABR9ZNX6</accession>
<dbReference type="SUPFAM" id="SSF53067">
    <property type="entry name" value="Actin-like ATPase domain"/>
    <property type="match status" value="1"/>
</dbReference>
<dbReference type="Proteomes" id="UP000614200">
    <property type="component" value="Unassembled WGS sequence"/>
</dbReference>
<evidence type="ECO:0000313" key="5">
    <source>
        <dbReference type="Proteomes" id="UP000614200"/>
    </source>
</evidence>
<gene>
    <name evidence="4" type="ORF">ISU02_03490</name>
</gene>
<proteinExistence type="inferred from homology"/>
<evidence type="ECO:0000256" key="3">
    <source>
        <dbReference type="ARBA" id="ARBA00022629"/>
    </source>
</evidence>
<dbReference type="Pfam" id="PF13412">
    <property type="entry name" value="HTH_24"/>
    <property type="match status" value="1"/>
</dbReference>
<dbReference type="InterPro" id="IPR036388">
    <property type="entry name" value="WH-like_DNA-bd_sf"/>
</dbReference>
<evidence type="ECO:0000313" key="4">
    <source>
        <dbReference type="EMBL" id="MBF4692162.1"/>
    </source>
</evidence>
<dbReference type="EMBL" id="JADKNH010000002">
    <property type="protein sequence ID" value="MBF4692162.1"/>
    <property type="molecule type" value="Genomic_DNA"/>
</dbReference>
<reference evidence="4 5" key="1">
    <citation type="submission" date="2020-11" db="EMBL/GenBank/DDBJ databases">
        <title>Fusibacter basophilias sp. nov.</title>
        <authorList>
            <person name="Qiu D."/>
        </authorList>
    </citation>
    <scope>NUCLEOTIDE SEQUENCE [LARGE SCALE GENOMIC DNA]</scope>
    <source>
        <strain evidence="4 5">Q10-2</strain>
    </source>
</reference>
<dbReference type="Gene3D" id="1.10.10.10">
    <property type="entry name" value="Winged helix-like DNA-binding domain superfamily/Winged helix DNA-binding domain"/>
    <property type="match status" value="1"/>
</dbReference>
<organism evidence="4 5">
    <name type="scientific">Fusibacter ferrireducens</name>
    <dbReference type="NCBI Taxonomy" id="2785058"/>
    <lineage>
        <taxon>Bacteria</taxon>
        <taxon>Bacillati</taxon>
        <taxon>Bacillota</taxon>
        <taxon>Clostridia</taxon>
        <taxon>Eubacteriales</taxon>
        <taxon>Eubacteriales Family XII. Incertae Sedis</taxon>
        <taxon>Fusibacter</taxon>
    </lineage>
</organism>
<comment type="similarity">
    <text evidence="2">Belongs to the ROK (NagC/XylR) family.</text>
</comment>
<dbReference type="InterPro" id="IPR049874">
    <property type="entry name" value="ROK_cs"/>
</dbReference>
<dbReference type="PANTHER" id="PTHR18964:SF149">
    <property type="entry name" value="BIFUNCTIONAL UDP-N-ACETYLGLUCOSAMINE 2-EPIMERASE_N-ACETYLMANNOSAMINE KINASE"/>
    <property type="match status" value="1"/>
</dbReference>
<dbReference type="Gene3D" id="3.30.420.40">
    <property type="match status" value="2"/>
</dbReference>
<dbReference type="PANTHER" id="PTHR18964">
    <property type="entry name" value="ROK (REPRESSOR, ORF, KINASE) FAMILY"/>
    <property type="match status" value="1"/>
</dbReference>
<keyword evidence="3" id="KW-0119">Carbohydrate metabolism</keyword>